<keyword evidence="1" id="KW-0129">CBS domain</keyword>
<organism evidence="3 4">
    <name type="scientific">Plesiomonas shigelloides</name>
    <name type="common">Aeromonas shigelloides</name>
    <dbReference type="NCBI Taxonomy" id="703"/>
    <lineage>
        <taxon>Bacteria</taxon>
        <taxon>Pseudomonadati</taxon>
        <taxon>Pseudomonadota</taxon>
        <taxon>Gammaproteobacteria</taxon>
        <taxon>Enterobacterales</taxon>
        <taxon>Enterobacteriaceae</taxon>
        <taxon>Plesiomonas</taxon>
    </lineage>
</organism>
<dbReference type="EMBL" id="JAFNAA010000012">
    <property type="protein sequence ID" value="MBO1108892.1"/>
    <property type="molecule type" value="Genomic_DNA"/>
</dbReference>
<evidence type="ECO:0000256" key="2">
    <source>
        <dbReference type="SAM" id="MobiDB-lite"/>
    </source>
</evidence>
<feature type="compositionally biased region" description="Acidic residues" evidence="2">
    <location>
        <begin position="140"/>
        <end position="154"/>
    </location>
</feature>
<accession>A0A2P1VPV7</accession>
<dbReference type="PROSITE" id="PS51371">
    <property type="entry name" value="CBS"/>
    <property type="match status" value="2"/>
</dbReference>
<dbReference type="AlphaFoldDB" id="A0A2P1VPV7"/>
<dbReference type="InterPro" id="IPR000644">
    <property type="entry name" value="CBS_dom"/>
</dbReference>
<dbReference type="SUPFAM" id="SSF54631">
    <property type="entry name" value="CBS-domain pair"/>
    <property type="match status" value="1"/>
</dbReference>
<dbReference type="InterPro" id="IPR051257">
    <property type="entry name" value="Diverse_CBS-Domain"/>
</dbReference>
<evidence type="ECO:0000256" key="1">
    <source>
        <dbReference type="ARBA" id="ARBA00023122"/>
    </source>
</evidence>
<dbReference type="RefSeq" id="WP_072038667.1">
    <property type="nucleotide sequence ID" value="NZ_CP027852.1"/>
</dbReference>
<dbReference type="Gene3D" id="3.10.580.10">
    <property type="entry name" value="CBS-domain"/>
    <property type="match status" value="1"/>
</dbReference>
<dbReference type="Pfam" id="PF00571">
    <property type="entry name" value="CBS"/>
    <property type="match status" value="2"/>
</dbReference>
<comment type="caution">
    <text evidence="3">The sequence shown here is derived from an EMBL/GenBank/DDBJ whole genome shotgun (WGS) entry which is preliminary data.</text>
</comment>
<name>A0A2P1VPV7_PLESH</name>
<dbReference type="SMART" id="SM00116">
    <property type="entry name" value="CBS"/>
    <property type="match status" value="2"/>
</dbReference>
<reference evidence="3" key="1">
    <citation type="submission" date="2021-03" db="EMBL/GenBank/DDBJ databases">
        <title>Plesiomonas shigelloides zfcc0051, isolated from zebrafish feces.</title>
        <authorList>
            <person name="Vanderhoek Z."/>
            <person name="Gaulke C."/>
        </authorList>
    </citation>
    <scope>NUCLEOTIDE SEQUENCE</scope>
    <source>
        <strain evidence="3">Zfcc0051</strain>
    </source>
</reference>
<dbReference type="InterPro" id="IPR046342">
    <property type="entry name" value="CBS_dom_sf"/>
</dbReference>
<dbReference type="PANTHER" id="PTHR43080:SF2">
    <property type="entry name" value="CBS DOMAIN-CONTAINING PROTEIN"/>
    <property type="match status" value="1"/>
</dbReference>
<sequence>MLLIGDIMTSNPYTLRADNSLTDARVLMAQHRIRHIPIVDDEMQLIGLITQRDILAAQTSCLLSLSENRRIEQENEIQLGELMRTRVLTIDLHAGIRAAAQILFKHRIGCLPVTEQSKLVGIITDSDFVAVAIHLLELEEETDPPEQDELDDDSLNGLSADLPPQVRTDNGDE</sequence>
<protein>
    <submittedName>
        <fullName evidence="3">CBS domain-containing protein</fullName>
    </submittedName>
</protein>
<evidence type="ECO:0000313" key="4">
    <source>
        <dbReference type="Proteomes" id="UP000664658"/>
    </source>
</evidence>
<evidence type="ECO:0000313" key="3">
    <source>
        <dbReference type="EMBL" id="MBO1108892.1"/>
    </source>
</evidence>
<feature type="region of interest" description="Disordered" evidence="2">
    <location>
        <begin position="140"/>
        <end position="173"/>
    </location>
</feature>
<dbReference type="PANTHER" id="PTHR43080">
    <property type="entry name" value="CBS DOMAIN-CONTAINING PROTEIN CBSX3, MITOCHONDRIAL"/>
    <property type="match status" value="1"/>
</dbReference>
<proteinExistence type="predicted"/>
<dbReference type="CDD" id="cd04584">
    <property type="entry name" value="CBS_pair_AcuB_like"/>
    <property type="match status" value="1"/>
</dbReference>
<dbReference type="Proteomes" id="UP000664658">
    <property type="component" value="Unassembled WGS sequence"/>
</dbReference>
<gene>
    <name evidence="3" type="ORF">J2R62_11835</name>
</gene>